<dbReference type="InterPro" id="IPR010035">
    <property type="entry name" value="Thi_S"/>
</dbReference>
<dbReference type="EMBL" id="CCCS020000049">
    <property type="protein sequence ID" value="CDQ11232.1"/>
    <property type="molecule type" value="Genomic_DNA"/>
</dbReference>
<dbReference type="InterPro" id="IPR016155">
    <property type="entry name" value="Mopterin_synth/thiamin_S_b"/>
</dbReference>
<dbReference type="Proteomes" id="UP000595420">
    <property type="component" value="Chromosome"/>
</dbReference>
<dbReference type="OrthoDB" id="9800283at2"/>
<evidence type="ECO:0000313" key="3">
    <source>
        <dbReference type="EMBL" id="QQD71845.1"/>
    </source>
</evidence>
<evidence type="ECO:0000313" key="6">
    <source>
        <dbReference type="Proteomes" id="UP000193925"/>
    </source>
</evidence>
<reference evidence="1" key="1">
    <citation type="submission" date="2014-03" db="EMBL/GenBank/DDBJ databases">
        <authorList>
            <person name="Genoscope - CEA"/>
        </authorList>
    </citation>
    <scope>NUCLEOTIDE SEQUENCE [LARGE SCALE GENOMIC DNA]</scope>
    <source>
        <strain evidence="1">CF27</strain>
    </source>
</reference>
<dbReference type="Proteomes" id="UP000093129">
    <property type="component" value="Unassembled WGS sequence"/>
</dbReference>
<dbReference type="RefSeq" id="WP_014028534.1">
    <property type="nucleotide sequence ID" value="NZ_CCCS020000049.1"/>
</dbReference>
<organism evidence="1">
    <name type="scientific">Acidithiobacillus ferrivorans</name>
    <dbReference type="NCBI Taxonomy" id="160808"/>
    <lineage>
        <taxon>Bacteria</taxon>
        <taxon>Pseudomonadati</taxon>
        <taxon>Pseudomonadota</taxon>
        <taxon>Acidithiobacillia</taxon>
        <taxon>Acidithiobacillales</taxon>
        <taxon>Acidithiobacillaceae</taxon>
        <taxon>Acidithiobacillus</taxon>
    </lineage>
</organism>
<dbReference type="EMBL" id="LT841305">
    <property type="protein sequence ID" value="SMH67593.1"/>
    <property type="molecule type" value="Genomic_DNA"/>
</dbReference>
<dbReference type="PANTHER" id="PTHR34472">
    <property type="entry name" value="SULFUR CARRIER PROTEIN THIS"/>
    <property type="match status" value="1"/>
</dbReference>
<sequence length="66" mass="7088">MQILVNGVAREVPEQMTVWALLAEFGWAERRVAVECNGEIVPRSTHATVTLAAGDRLEIIQAVGGG</sequence>
<dbReference type="SUPFAM" id="SSF54285">
    <property type="entry name" value="MoaD/ThiS"/>
    <property type="match status" value="1"/>
</dbReference>
<proteinExistence type="predicted"/>
<dbReference type="InterPro" id="IPR003749">
    <property type="entry name" value="ThiS/MoaD-like"/>
</dbReference>
<dbReference type="Proteomes" id="UP000193925">
    <property type="component" value="Chromosome AFERRI"/>
</dbReference>
<dbReference type="EMBL" id="MASQ01000088">
    <property type="protein sequence ID" value="OCB02741.1"/>
    <property type="molecule type" value="Genomic_DNA"/>
</dbReference>
<gene>
    <name evidence="3" type="primary">thiS</name>
    <name evidence="4" type="ORF">AFERRI_50795</name>
    <name evidence="1" type="ORF">AFERRI_530127</name>
    <name evidence="2" type="ORF">BBC27_11460</name>
    <name evidence="3" type="ORF">H2515_10405</name>
</gene>
<dbReference type="PANTHER" id="PTHR34472:SF1">
    <property type="entry name" value="SULFUR CARRIER PROTEIN THIS"/>
    <property type="match status" value="1"/>
</dbReference>
<dbReference type="EMBL" id="CP059488">
    <property type="protein sequence ID" value="QQD71845.1"/>
    <property type="molecule type" value="Genomic_DNA"/>
</dbReference>
<dbReference type="NCBIfam" id="TIGR01683">
    <property type="entry name" value="thiS"/>
    <property type="match status" value="1"/>
</dbReference>
<protein>
    <submittedName>
        <fullName evidence="3">Sulfur carrier protein ThiS</fullName>
    </submittedName>
    <submittedName>
        <fullName evidence="1">Thiamine biosynthesis protein ThiS</fullName>
    </submittedName>
</protein>
<evidence type="ECO:0000313" key="2">
    <source>
        <dbReference type="EMBL" id="OCB02741.1"/>
    </source>
</evidence>
<name>A0A060URH2_9PROT</name>
<reference evidence="3 7" key="5">
    <citation type="submission" date="2020-07" db="EMBL/GenBank/DDBJ databases">
        <title>Complete genome sequence analysis of Acidithiobacillus ferrivorans XJFY6S-08 reveals extreme environmental adaptation to alpine acid mine drainage.</title>
        <authorList>
            <person name="Yan L."/>
            <person name="Ni Y."/>
        </authorList>
    </citation>
    <scope>NUCLEOTIDE SEQUENCE [LARGE SCALE GENOMIC DNA]</scope>
    <source>
        <strain evidence="3 7">XJFY6S-08</strain>
    </source>
</reference>
<accession>A0A060URH2</accession>
<dbReference type="Gene3D" id="3.10.20.30">
    <property type="match status" value="1"/>
</dbReference>
<reference evidence="4 6" key="4">
    <citation type="submission" date="2017-03" db="EMBL/GenBank/DDBJ databases">
        <authorList>
            <person name="Regsiter A."/>
            <person name="William W."/>
        </authorList>
    </citation>
    <scope>NUCLEOTIDE SEQUENCE [LARGE SCALE GENOMIC DNA]</scope>
    <source>
        <strain evidence="4">PRJEB5721</strain>
    </source>
</reference>
<reference evidence="2 5" key="3">
    <citation type="submission" date="2016-07" db="EMBL/GenBank/DDBJ databases">
        <title>Draft genome of a psychrotolerant acidophile Acidithiobacillus ferrivorans strain YL15.</title>
        <authorList>
            <person name="Peng T."/>
            <person name="Ma L."/>
            <person name="Nan M."/>
            <person name="An N."/>
            <person name="Wang M."/>
            <person name="Qiu G."/>
            <person name="Zeng W."/>
        </authorList>
    </citation>
    <scope>NUCLEOTIDE SEQUENCE [LARGE SCALE GENOMIC DNA]</scope>
    <source>
        <strain evidence="2 5">YL15</strain>
    </source>
</reference>
<dbReference type="InterPro" id="IPR012675">
    <property type="entry name" value="Beta-grasp_dom_sf"/>
</dbReference>
<evidence type="ECO:0000313" key="5">
    <source>
        <dbReference type="Proteomes" id="UP000093129"/>
    </source>
</evidence>
<keyword evidence="6" id="KW-1185">Reference proteome</keyword>
<dbReference type="Pfam" id="PF02597">
    <property type="entry name" value="ThiS"/>
    <property type="match status" value="1"/>
</dbReference>
<evidence type="ECO:0000313" key="1">
    <source>
        <dbReference type="EMBL" id="CDQ11232.1"/>
    </source>
</evidence>
<evidence type="ECO:0000313" key="7">
    <source>
        <dbReference type="Proteomes" id="UP000595420"/>
    </source>
</evidence>
<dbReference type="CDD" id="cd00565">
    <property type="entry name" value="Ubl_ThiS"/>
    <property type="match status" value="1"/>
</dbReference>
<dbReference type="AlphaFoldDB" id="A0A060URH2"/>
<reference evidence="1" key="2">
    <citation type="submission" date="2014-07" db="EMBL/GenBank/DDBJ databases">
        <title>Initial genome analysis of the psychrotolerant acidophile Acidithiobacillus ferrivorans CF27: insights into iron and sulfur oxidation pathways and into biofilm formation.</title>
        <authorList>
            <person name="Talla E."/>
            <person name="Hedrich S."/>
            <person name="Mangenot S."/>
            <person name="Ji B."/>
            <person name="Johnson D.B."/>
            <person name="Barbe V."/>
            <person name="Bonnefoy V."/>
        </authorList>
    </citation>
    <scope>NUCLEOTIDE SEQUENCE [LARGE SCALE GENOMIC DNA]</scope>
    <source>
        <strain evidence="1">CF27</strain>
    </source>
</reference>
<evidence type="ECO:0000313" key="4">
    <source>
        <dbReference type="EMBL" id="SMH67593.1"/>
    </source>
</evidence>